<evidence type="ECO:0000313" key="4">
    <source>
        <dbReference type="Proteomes" id="UP000297245"/>
    </source>
</evidence>
<feature type="transmembrane region" description="Helical" evidence="1">
    <location>
        <begin position="60"/>
        <end position="84"/>
    </location>
</feature>
<keyword evidence="1" id="KW-0472">Membrane</keyword>
<evidence type="ECO:0000259" key="2">
    <source>
        <dbReference type="Pfam" id="PF20152"/>
    </source>
</evidence>
<evidence type="ECO:0000313" key="3">
    <source>
        <dbReference type="EMBL" id="THU99454.1"/>
    </source>
</evidence>
<name>A0A4S8MAI3_DENBC</name>
<dbReference type="OrthoDB" id="3265526at2759"/>
<protein>
    <recommendedName>
        <fullName evidence="2">DUF6534 domain-containing protein</fullName>
    </recommendedName>
</protein>
<proteinExistence type="predicted"/>
<feature type="transmembrane region" description="Helical" evidence="1">
    <location>
        <begin position="20"/>
        <end position="48"/>
    </location>
</feature>
<organism evidence="3 4">
    <name type="scientific">Dendrothele bispora (strain CBS 962.96)</name>
    <dbReference type="NCBI Taxonomy" id="1314807"/>
    <lineage>
        <taxon>Eukaryota</taxon>
        <taxon>Fungi</taxon>
        <taxon>Dikarya</taxon>
        <taxon>Basidiomycota</taxon>
        <taxon>Agaricomycotina</taxon>
        <taxon>Agaricomycetes</taxon>
        <taxon>Agaricomycetidae</taxon>
        <taxon>Agaricales</taxon>
        <taxon>Agaricales incertae sedis</taxon>
        <taxon>Dendrothele</taxon>
    </lineage>
</organism>
<keyword evidence="4" id="KW-1185">Reference proteome</keyword>
<keyword evidence="1" id="KW-0812">Transmembrane</keyword>
<dbReference type="AlphaFoldDB" id="A0A4S8MAI3"/>
<reference evidence="3 4" key="1">
    <citation type="journal article" date="2019" name="Nat. Ecol. Evol.">
        <title>Megaphylogeny resolves global patterns of mushroom evolution.</title>
        <authorList>
            <person name="Varga T."/>
            <person name="Krizsan K."/>
            <person name="Foldi C."/>
            <person name="Dima B."/>
            <person name="Sanchez-Garcia M."/>
            <person name="Sanchez-Ramirez S."/>
            <person name="Szollosi G.J."/>
            <person name="Szarkandi J.G."/>
            <person name="Papp V."/>
            <person name="Albert L."/>
            <person name="Andreopoulos W."/>
            <person name="Angelini C."/>
            <person name="Antonin V."/>
            <person name="Barry K.W."/>
            <person name="Bougher N.L."/>
            <person name="Buchanan P."/>
            <person name="Buyck B."/>
            <person name="Bense V."/>
            <person name="Catcheside P."/>
            <person name="Chovatia M."/>
            <person name="Cooper J."/>
            <person name="Damon W."/>
            <person name="Desjardin D."/>
            <person name="Finy P."/>
            <person name="Geml J."/>
            <person name="Haridas S."/>
            <person name="Hughes K."/>
            <person name="Justo A."/>
            <person name="Karasinski D."/>
            <person name="Kautmanova I."/>
            <person name="Kiss B."/>
            <person name="Kocsube S."/>
            <person name="Kotiranta H."/>
            <person name="LaButti K.M."/>
            <person name="Lechner B.E."/>
            <person name="Liimatainen K."/>
            <person name="Lipzen A."/>
            <person name="Lukacs Z."/>
            <person name="Mihaltcheva S."/>
            <person name="Morgado L.N."/>
            <person name="Niskanen T."/>
            <person name="Noordeloos M.E."/>
            <person name="Ohm R.A."/>
            <person name="Ortiz-Santana B."/>
            <person name="Ovrebo C."/>
            <person name="Racz N."/>
            <person name="Riley R."/>
            <person name="Savchenko A."/>
            <person name="Shiryaev A."/>
            <person name="Soop K."/>
            <person name="Spirin V."/>
            <person name="Szebenyi C."/>
            <person name="Tomsovsky M."/>
            <person name="Tulloss R.E."/>
            <person name="Uehling J."/>
            <person name="Grigoriev I.V."/>
            <person name="Vagvolgyi C."/>
            <person name="Papp T."/>
            <person name="Martin F.M."/>
            <person name="Miettinen O."/>
            <person name="Hibbett D.S."/>
            <person name="Nagy L.G."/>
        </authorList>
    </citation>
    <scope>NUCLEOTIDE SEQUENCE [LARGE SCALE GENOMIC DNA]</scope>
    <source>
        <strain evidence="3 4">CBS 962.96</strain>
    </source>
</reference>
<evidence type="ECO:0000256" key="1">
    <source>
        <dbReference type="SAM" id="Phobius"/>
    </source>
</evidence>
<feature type="transmembrane region" description="Helical" evidence="1">
    <location>
        <begin position="96"/>
        <end position="120"/>
    </location>
</feature>
<accession>A0A4S8MAI3</accession>
<keyword evidence="1" id="KW-1133">Transmembrane helix</keyword>
<feature type="domain" description="DUF6534" evidence="2">
    <location>
        <begin position="67"/>
        <end position="126"/>
    </location>
</feature>
<dbReference type="Proteomes" id="UP000297245">
    <property type="component" value="Unassembled WGS sequence"/>
</dbReference>
<dbReference type="EMBL" id="ML179119">
    <property type="protein sequence ID" value="THU99454.1"/>
    <property type="molecule type" value="Genomic_DNA"/>
</dbReference>
<dbReference type="Pfam" id="PF20152">
    <property type="entry name" value="DUF6534"/>
    <property type="match status" value="1"/>
</dbReference>
<gene>
    <name evidence="3" type="ORF">K435DRAFT_855646</name>
</gene>
<dbReference type="PANTHER" id="PTHR40465:SF1">
    <property type="entry name" value="DUF6534 DOMAIN-CONTAINING PROTEIN"/>
    <property type="match status" value="1"/>
</dbReference>
<dbReference type="InterPro" id="IPR045339">
    <property type="entry name" value="DUF6534"/>
</dbReference>
<sequence>MPVQIYYAWRIRILTKSGVLAGSIVVLAFITFASSICATVFTVLHPIWGDSFDKSLFTSLVIWLTTTAICDIIIATAMVFYLTTHKKDTMRVTKSIVNKIIILTIQTGVLTSVAAVANIITFTSVHQSTTLNAREEWNKTLEAQNDVENISDVSFAHPDGLNGEEKSRH</sequence>
<dbReference type="PANTHER" id="PTHR40465">
    <property type="entry name" value="CHROMOSOME 1, WHOLE GENOME SHOTGUN SEQUENCE"/>
    <property type="match status" value="1"/>
</dbReference>